<evidence type="ECO:0000313" key="2">
    <source>
        <dbReference type="Proteomes" id="UP001592582"/>
    </source>
</evidence>
<sequence>MAVAGLVCGIVGIFLLNIILGPLALIFGGVGLRNAKRAGPGRTGMATAASTGTSAADLAPVESEVSRRAGRATAPHGYQREHRQ</sequence>
<dbReference type="Pfam" id="PF13828">
    <property type="entry name" value="DUF4190"/>
    <property type="match status" value="1"/>
</dbReference>
<keyword evidence="2" id="KW-1185">Reference proteome</keyword>
<name>A0ABV6VIS0_9ACTN</name>
<protein>
    <submittedName>
        <fullName evidence="1">DUF4190 domain-containing protein</fullName>
    </submittedName>
</protein>
<dbReference type="Proteomes" id="UP001592582">
    <property type="component" value="Unassembled WGS sequence"/>
</dbReference>
<gene>
    <name evidence="1" type="ORF">ACEZDG_29965</name>
</gene>
<reference evidence="1 2" key="1">
    <citation type="submission" date="2024-09" db="EMBL/GenBank/DDBJ databases">
        <authorList>
            <person name="Lee S.D."/>
        </authorList>
    </citation>
    <scope>NUCLEOTIDE SEQUENCE [LARGE SCALE GENOMIC DNA]</scope>
    <source>
        <strain evidence="1 2">N1-1</strain>
    </source>
</reference>
<accession>A0ABV6VIS0</accession>
<organism evidence="1 2">
    <name type="scientific">Streptacidiphilus alkalitolerans</name>
    <dbReference type="NCBI Taxonomy" id="3342712"/>
    <lineage>
        <taxon>Bacteria</taxon>
        <taxon>Bacillati</taxon>
        <taxon>Actinomycetota</taxon>
        <taxon>Actinomycetes</taxon>
        <taxon>Kitasatosporales</taxon>
        <taxon>Streptomycetaceae</taxon>
        <taxon>Streptacidiphilus</taxon>
    </lineage>
</organism>
<proteinExistence type="predicted"/>
<dbReference type="EMBL" id="JBHEZX010000017">
    <property type="protein sequence ID" value="MFC1413496.1"/>
    <property type="molecule type" value="Genomic_DNA"/>
</dbReference>
<comment type="caution">
    <text evidence="1">The sequence shown here is derived from an EMBL/GenBank/DDBJ whole genome shotgun (WGS) entry which is preliminary data.</text>
</comment>
<evidence type="ECO:0000313" key="1">
    <source>
        <dbReference type="EMBL" id="MFC1413496.1"/>
    </source>
</evidence>
<dbReference type="InterPro" id="IPR025241">
    <property type="entry name" value="DUF4190"/>
</dbReference>